<dbReference type="Proteomes" id="UP000732380">
    <property type="component" value="Unassembled WGS sequence"/>
</dbReference>
<feature type="region of interest" description="Disordered" evidence="1">
    <location>
        <begin position="1"/>
        <end position="23"/>
    </location>
</feature>
<organism evidence="4 5">
    <name type="scientific">Claviceps humidiphila</name>
    <dbReference type="NCBI Taxonomy" id="1294629"/>
    <lineage>
        <taxon>Eukaryota</taxon>
        <taxon>Fungi</taxon>
        <taxon>Dikarya</taxon>
        <taxon>Ascomycota</taxon>
        <taxon>Pezizomycotina</taxon>
        <taxon>Sordariomycetes</taxon>
        <taxon>Hypocreomycetidae</taxon>
        <taxon>Hypocreales</taxon>
        <taxon>Clavicipitaceae</taxon>
        <taxon>Claviceps</taxon>
    </lineage>
</organism>
<gene>
    <name evidence="4" type="ORF">E4U13_005571</name>
</gene>
<feature type="region of interest" description="Disordered" evidence="1">
    <location>
        <begin position="58"/>
        <end position="78"/>
    </location>
</feature>
<evidence type="ECO:0000259" key="2">
    <source>
        <dbReference type="PROSITE" id="PS50090"/>
    </source>
</evidence>
<feature type="domain" description="HTH myb-type" evidence="3">
    <location>
        <begin position="75"/>
        <end position="125"/>
    </location>
</feature>
<dbReference type="GO" id="GO:0000978">
    <property type="term" value="F:RNA polymerase II cis-regulatory region sequence-specific DNA binding"/>
    <property type="evidence" value="ECO:0007669"/>
    <property type="project" value="TreeGrafter"/>
</dbReference>
<dbReference type="SUPFAM" id="SSF46689">
    <property type="entry name" value="Homeodomain-like"/>
    <property type="match status" value="1"/>
</dbReference>
<dbReference type="InterPro" id="IPR050560">
    <property type="entry name" value="MYB_TF"/>
</dbReference>
<dbReference type="SMART" id="SM00717">
    <property type="entry name" value="SANT"/>
    <property type="match status" value="2"/>
</dbReference>
<dbReference type="PANTHER" id="PTHR45614:SF25">
    <property type="entry name" value="MYB PROTEIN"/>
    <property type="match status" value="1"/>
</dbReference>
<dbReference type="Gene3D" id="1.10.10.60">
    <property type="entry name" value="Homeodomain-like"/>
    <property type="match status" value="2"/>
</dbReference>
<name>A0A9P7PXH0_9HYPO</name>
<reference evidence="4 5" key="1">
    <citation type="journal article" date="2020" name="bioRxiv">
        <title>Whole genome comparisons of ergot fungi reveals the divergence and evolution of species within the genus Claviceps are the result of varying mechanisms driving genome evolution and host range expansion.</title>
        <authorList>
            <person name="Wyka S.A."/>
            <person name="Mondo S.J."/>
            <person name="Liu M."/>
            <person name="Dettman J."/>
            <person name="Nalam V."/>
            <person name="Broders K.D."/>
        </authorList>
    </citation>
    <scope>NUCLEOTIDE SEQUENCE [LARGE SCALE GENOMIC DNA]</scope>
    <source>
        <strain evidence="4 5">LM576</strain>
    </source>
</reference>
<dbReference type="EMBL" id="SRQM01000458">
    <property type="protein sequence ID" value="KAG6109992.1"/>
    <property type="molecule type" value="Genomic_DNA"/>
</dbReference>
<evidence type="ECO:0000313" key="5">
    <source>
        <dbReference type="Proteomes" id="UP000732380"/>
    </source>
</evidence>
<proteinExistence type="predicted"/>
<dbReference type="PROSITE" id="PS51294">
    <property type="entry name" value="HTH_MYB"/>
    <property type="match status" value="2"/>
</dbReference>
<feature type="compositionally biased region" description="Polar residues" evidence="1">
    <location>
        <begin position="68"/>
        <end position="78"/>
    </location>
</feature>
<feature type="domain" description="Myb-like" evidence="2">
    <location>
        <begin position="19"/>
        <end position="70"/>
    </location>
</feature>
<dbReference type="InterPro" id="IPR001005">
    <property type="entry name" value="SANT/Myb"/>
</dbReference>
<dbReference type="CDD" id="cd00167">
    <property type="entry name" value="SANT"/>
    <property type="match status" value="2"/>
</dbReference>
<feature type="compositionally biased region" description="Basic and acidic residues" evidence="1">
    <location>
        <begin position="58"/>
        <end position="67"/>
    </location>
</feature>
<dbReference type="InterPro" id="IPR009057">
    <property type="entry name" value="Homeodomain-like_sf"/>
</dbReference>
<feature type="region of interest" description="Disordered" evidence="1">
    <location>
        <begin position="124"/>
        <end position="158"/>
    </location>
</feature>
<dbReference type="PANTHER" id="PTHR45614">
    <property type="entry name" value="MYB PROTEIN-RELATED"/>
    <property type="match status" value="1"/>
</dbReference>
<sequence>MGPTASAEAESHPGAEVTTRRAPRVPWSPTEDYLLICMVKGKGAHDWKKISEVIGSRSEKQCRERWHQNTNPQLNRSPITREEGEVILDWVARKGPQWAEIGRYLKNRSDNAVKNWYNAMIRRSERSQKALTSRTTKKTRHSSRRSKNLPPRVDEAQK</sequence>
<accession>A0A9P7PXH0</accession>
<dbReference type="Pfam" id="PF00249">
    <property type="entry name" value="Myb_DNA-binding"/>
    <property type="match status" value="2"/>
</dbReference>
<dbReference type="GO" id="GO:0045944">
    <property type="term" value="P:positive regulation of transcription by RNA polymerase II"/>
    <property type="evidence" value="ECO:0007669"/>
    <property type="project" value="TreeGrafter"/>
</dbReference>
<dbReference type="GO" id="GO:0005634">
    <property type="term" value="C:nucleus"/>
    <property type="evidence" value="ECO:0007669"/>
    <property type="project" value="TreeGrafter"/>
</dbReference>
<feature type="compositionally biased region" description="Basic residues" evidence="1">
    <location>
        <begin position="135"/>
        <end position="147"/>
    </location>
</feature>
<dbReference type="GO" id="GO:0000981">
    <property type="term" value="F:DNA-binding transcription factor activity, RNA polymerase II-specific"/>
    <property type="evidence" value="ECO:0007669"/>
    <property type="project" value="TreeGrafter"/>
</dbReference>
<dbReference type="GO" id="GO:0000278">
    <property type="term" value="P:mitotic cell cycle"/>
    <property type="evidence" value="ECO:0007669"/>
    <property type="project" value="TreeGrafter"/>
</dbReference>
<evidence type="ECO:0000313" key="4">
    <source>
        <dbReference type="EMBL" id="KAG6109992.1"/>
    </source>
</evidence>
<feature type="domain" description="HTH myb-type" evidence="3">
    <location>
        <begin position="19"/>
        <end position="74"/>
    </location>
</feature>
<dbReference type="InterPro" id="IPR017930">
    <property type="entry name" value="Myb_dom"/>
</dbReference>
<evidence type="ECO:0000256" key="1">
    <source>
        <dbReference type="SAM" id="MobiDB-lite"/>
    </source>
</evidence>
<keyword evidence="5" id="KW-1185">Reference proteome</keyword>
<protein>
    <submittedName>
        <fullName evidence="4">Uncharacterized protein</fullName>
    </submittedName>
</protein>
<feature type="domain" description="Myb-like" evidence="2">
    <location>
        <begin position="71"/>
        <end position="121"/>
    </location>
</feature>
<dbReference type="PROSITE" id="PS50090">
    <property type="entry name" value="MYB_LIKE"/>
    <property type="match status" value="2"/>
</dbReference>
<dbReference type="AlphaFoldDB" id="A0A9P7PXH0"/>
<evidence type="ECO:0000259" key="3">
    <source>
        <dbReference type="PROSITE" id="PS51294"/>
    </source>
</evidence>
<comment type="caution">
    <text evidence="4">The sequence shown here is derived from an EMBL/GenBank/DDBJ whole genome shotgun (WGS) entry which is preliminary data.</text>
</comment>